<feature type="binding site" evidence="12">
    <location>
        <position position="162"/>
    </location>
    <ligand>
        <name>Zn(2+)</name>
        <dbReference type="ChEBI" id="CHEBI:29105"/>
        <note>catalytic</note>
    </ligand>
</feature>
<dbReference type="OrthoDB" id="15218at2"/>
<feature type="binding site" evidence="12">
    <location>
        <position position="234"/>
    </location>
    <ligand>
        <name>Zn(2+)</name>
        <dbReference type="ChEBI" id="CHEBI:29105"/>
        <note>catalytic</note>
    </ligand>
</feature>
<sequence>MGKRFMLFVLTNIMVLTTIMIVWSLITTFTGVGQNGFQDGSAGLGIDYVALGLFSLVVGFAGSFISLAMSRWMAKKMMKVKVIDPDGPMSSQERMVVEMVHRLSRAAGMMHMPEVGIYRSSEVNAFATGPSKKRSLVAVSSGLLQTMDDDAVEGVIAHEVAHVNNGDMVTMTLLQGVINTFVVFFSRIAAIIVSRFVQNDSMRMLVHIAAIFIFQILFSILGSIVVMAFSRYREFHADRGGADLAGRDKMAHALRSLKAYVDRASVKNERNDDTAIATMKINGKGGIAKLFSSHPDLDERIRRLEQQ</sequence>
<dbReference type="RefSeq" id="WP_110517022.1">
    <property type="nucleotide sequence ID" value="NZ_PDOF01000001.1"/>
</dbReference>
<keyword evidence="4 12" id="KW-0645">Protease</keyword>
<evidence type="ECO:0000256" key="10">
    <source>
        <dbReference type="ARBA" id="ARBA00023049"/>
    </source>
</evidence>
<evidence type="ECO:0000313" key="15">
    <source>
        <dbReference type="Proteomes" id="UP000248066"/>
    </source>
</evidence>
<keyword evidence="15" id="KW-1185">Reference proteome</keyword>
<keyword evidence="6 12" id="KW-0479">Metal-binding</keyword>
<comment type="similarity">
    <text evidence="2 12">Belongs to the peptidase M48B family.</text>
</comment>
<protein>
    <recommendedName>
        <fullName evidence="12">Protease HtpX homolog</fullName>
        <ecNumber evidence="12">3.4.24.-</ecNumber>
    </recommendedName>
</protein>
<keyword evidence="10 12" id="KW-0482">Metalloprotease</keyword>
<keyword evidence="9 12" id="KW-1133">Transmembrane helix</keyword>
<feature type="domain" description="Peptidase M48" evidence="13">
    <location>
        <begin position="91"/>
        <end position="306"/>
    </location>
</feature>
<keyword evidence="8 12" id="KW-0862">Zinc</keyword>
<evidence type="ECO:0000259" key="13">
    <source>
        <dbReference type="Pfam" id="PF01435"/>
    </source>
</evidence>
<evidence type="ECO:0000256" key="2">
    <source>
        <dbReference type="ARBA" id="ARBA00009779"/>
    </source>
</evidence>
<reference evidence="14 15" key="1">
    <citation type="submission" date="2017-10" db="EMBL/GenBank/DDBJ databases">
        <title>Bacillus sp. nov., a halophilic bacterium isolated from a Yangshapao Lake.</title>
        <authorList>
            <person name="Wang H."/>
        </authorList>
    </citation>
    <scope>NUCLEOTIDE SEQUENCE [LARGE SCALE GENOMIC DNA]</scope>
    <source>
        <strain evidence="14 15">YSP-3</strain>
    </source>
</reference>
<dbReference type="GO" id="GO:0004222">
    <property type="term" value="F:metalloendopeptidase activity"/>
    <property type="evidence" value="ECO:0007669"/>
    <property type="project" value="UniProtKB-UniRule"/>
</dbReference>
<evidence type="ECO:0000256" key="11">
    <source>
        <dbReference type="ARBA" id="ARBA00023136"/>
    </source>
</evidence>
<dbReference type="EMBL" id="PDOF01000001">
    <property type="protein sequence ID" value="PYZ97689.1"/>
    <property type="molecule type" value="Genomic_DNA"/>
</dbReference>
<dbReference type="GO" id="GO:0008270">
    <property type="term" value="F:zinc ion binding"/>
    <property type="evidence" value="ECO:0007669"/>
    <property type="project" value="UniProtKB-UniRule"/>
</dbReference>
<feature type="active site" evidence="12">
    <location>
        <position position="159"/>
    </location>
</feature>
<dbReference type="Proteomes" id="UP000248066">
    <property type="component" value="Unassembled WGS sequence"/>
</dbReference>
<evidence type="ECO:0000256" key="4">
    <source>
        <dbReference type="ARBA" id="ARBA00022670"/>
    </source>
</evidence>
<dbReference type="EC" id="3.4.24.-" evidence="12"/>
<dbReference type="GO" id="GO:0006508">
    <property type="term" value="P:proteolysis"/>
    <property type="evidence" value="ECO:0007669"/>
    <property type="project" value="UniProtKB-KW"/>
</dbReference>
<evidence type="ECO:0000256" key="3">
    <source>
        <dbReference type="ARBA" id="ARBA00022475"/>
    </source>
</evidence>
<keyword evidence="3 12" id="KW-1003">Cell membrane</keyword>
<feature type="transmembrane region" description="Helical" evidence="12">
    <location>
        <begin position="204"/>
        <end position="229"/>
    </location>
</feature>
<comment type="cofactor">
    <cofactor evidence="12">
        <name>Zn(2+)</name>
        <dbReference type="ChEBI" id="CHEBI:29105"/>
    </cofactor>
    <text evidence="12">Binds 1 zinc ion per subunit.</text>
</comment>
<dbReference type="PANTHER" id="PTHR43221:SF1">
    <property type="entry name" value="PROTEASE HTPX"/>
    <property type="match status" value="1"/>
</dbReference>
<dbReference type="HAMAP" id="MF_00188">
    <property type="entry name" value="Pept_M48_protease_HtpX"/>
    <property type="match status" value="1"/>
</dbReference>
<dbReference type="Pfam" id="PF01435">
    <property type="entry name" value="Peptidase_M48"/>
    <property type="match status" value="1"/>
</dbReference>
<dbReference type="CDD" id="cd07335">
    <property type="entry name" value="M48B_HtpX_like"/>
    <property type="match status" value="1"/>
</dbReference>
<dbReference type="InterPro" id="IPR001915">
    <property type="entry name" value="Peptidase_M48"/>
</dbReference>
<keyword evidence="11 12" id="KW-0472">Membrane</keyword>
<evidence type="ECO:0000256" key="7">
    <source>
        <dbReference type="ARBA" id="ARBA00022801"/>
    </source>
</evidence>
<feature type="transmembrane region" description="Helical" evidence="12">
    <location>
        <begin position="46"/>
        <end position="69"/>
    </location>
</feature>
<comment type="subcellular location">
    <subcellularLocation>
        <location evidence="1 12">Cell membrane</location>
        <topology evidence="1 12">Multi-pass membrane protein</topology>
    </subcellularLocation>
</comment>
<gene>
    <name evidence="12" type="primary">htpX</name>
    <name evidence="14" type="ORF">CR205_03595</name>
</gene>
<dbReference type="NCBIfam" id="NF003965">
    <property type="entry name" value="PRK05457.1"/>
    <property type="match status" value="1"/>
</dbReference>
<evidence type="ECO:0000256" key="1">
    <source>
        <dbReference type="ARBA" id="ARBA00004651"/>
    </source>
</evidence>
<dbReference type="InterPro" id="IPR050083">
    <property type="entry name" value="HtpX_protease"/>
</dbReference>
<accession>A0A2W0HLE8</accession>
<dbReference type="GO" id="GO:0005886">
    <property type="term" value="C:plasma membrane"/>
    <property type="evidence" value="ECO:0007669"/>
    <property type="project" value="UniProtKB-SubCell"/>
</dbReference>
<evidence type="ECO:0000256" key="12">
    <source>
        <dbReference type="HAMAP-Rule" id="MF_00188"/>
    </source>
</evidence>
<organism evidence="14 15">
    <name type="scientific">Alteribacter lacisalsi</name>
    <dbReference type="NCBI Taxonomy" id="2045244"/>
    <lineage>
        <taxon>Bacteria</taxon>
        <taxon>Bacillati</taxon>
        <taxon>Bacillota</taxon>
        <taxon>Bacilli</taxon>
        <taxon>Bacillales</taxon>
        <taxon>Bacillaceae</taxon>
        <taxon>Alteribacter</taxon>
    </lineage>
</organism>
<dbReference type="AlphaFoldDB" id="A0A2W0HLE8"/>
<feature type="transmembrane region" description="Helical" evidence="12">
    <location>
        <begin position="177"/>
        <end position="198"/>
    </location>
</feature>
<keyword evidence="7 12" id="KW-0378">Hydrolase</keyword>
<dbReference type="Gene3D" id="3.30.2010.10">
    <property type="entry name" value="Metalloproteases ('zincins'), catalytic domain"/>
    <property type="match status" value="1"/>
</dbReference>
<keyword evidence="5 12" id="KW-0812">Transmembrane</keyword>
<feature type="binding site" evidence="12">
    <location>
        <position position="158"/>
    </location>
    <ligand>
        <name>Zn(2+)</name>
        <dbReference type="ChEBI" id="CHEBI:29105"/>
        <note>catalytic</note>
    </ligand>
</feature>
<name>A0A2W0HLE8_9BACI</name>
<evidence type="ECO:0000256" key="8">
    <source>
        <dbReference type="ARBA" id="ARBA00022833"/>
    </source>
</evidence>
<evidence type="ECO:0000256" key="5">
    <source>
        <dbReference type="ARBA" id="ARBA00022692"/>
    </source>
</evidence>
<evidence type="ECO:0000256" key="9">
    <source>
        <dbReference type="ARBA" id="ARBA00022989"/>
    </source>
</evidence>
<dbReference type="PANTHER" id="PTHR43221">
    <property type="entry name" value="PROTEASE HTPX"/>
    <property type="match status" value="1"/>
</dbReference>
<evidence type="ECO:0000256" key="6">
    <source>
        <dbReference type="ARBA" id="ARBA00022723"/>
    </source>
</evidence>
<evidence type="ECO:0000313" key="14">
    <source>
        <dbReference type="EMBL" id="PYZ97689.1"/>
    </source>
</evidence>
<proteinExistence type="inferred from homology"/>
<feature type="transmembrane region" description="Helical" evidence="12">
    <location>
        <begin position="7"/>
        <end position="26"/>
    </location>
</feature>
<comment type="caution">
    <text evidence="14">The sequence shown here is derived from an EMBL/GenBank/DDBJ whole genome shotgun (WGS) entry which is preliminary data.</text>
</comment>
<dbReference type="InterPro" id="IPR022919">
    <property type="entry name" value="Pept_M48_protease_HtpX"/>
</dbReference>